<feature type="transmembrane region" description="Helical" evidence="10">
    <location>
        <begin position="142"/>
        <end position="165"/>
    </location>
</feature>
<keyword evidence="6 10" id="KW-0472">Membrane</keyword>
<feature type="transmembrane region" description="Helical" evidence="10">
    <location>
        <begin position="100"/>
        <end position="121"/>
    </location>
</feature>
<evidence type="ECO:0000256" key="3">
    <source>
        <dbReference type="ARBA" id="ARBA00022692"/>
    </source>
</evidence>
<feature type="transmembrane region" description="Helical" evidence="10">
    <location>
        <begin position="171"/>
        <end position="194"/>
    </location>
</feature>
<evidence type="ECO:0000259" key="11">
    <source>
        <dbReference type="PROSITE" id="PS50262"/>
    </source>
</evidence>
<evidence type="ECO:0000256" key="1">
    <source>
        <dbReference type="ARBA" id="ARBA00004651"/>
    </source>
</evidence>
<feature type="transmembrane region" description="Helical" evidence="10">
    <location>
        <begin position="29"/>
        <end position="52"/>
    </location>
</feature>
<dbReference type="AlphaFoldDB" id="A0AAU9WLU0"/>
<evidence type="ECO:0000256" key="8">
    <source>
        <dbReference type="ARBA" id="ARBA00023180"/>
    </source>
</evidence>
<keyword evidence="9" id="KW-0807">Transducer</keyword>
<evidence type="ECO:0000256" key="9">
    <source>
        <dbReference type="ARBA" id="ARBA00023224"/>
    </source>
</evidence>
<feature type="domain" description="G-protein coupled receptors family 1 profile" evidence="11">
    <location>
        <begin position="43"/>
        <end position="275"/>
    </location>
</feature>
<organism evidence="12 13">
    <name type="scientific">Pocillopora meandrina</name>
    <dbReference type="NCBI Taxonomy" id="46732"/>
    <lineage>
        <taxon>Eukaryota</taxon>
        <taxon>Metazoa</taxon>
        <taxon>Cnidaria</taxon>
        <taxon>Anthozoa</taxon>
        <taxon>Hexacorallia</taxon>
        <taxon>Scleractinia</taxon>
        <taxon>Astrocoeniina</taxon>
        <taxon>Pocilloporidae</taxon>
        <taxon>Pocillopora</taxon>
    </lineage>
</organism>
<keyword evidence="5" id="KW-0297">G-protein coupled receptor</keyword>
<sequence>MASNSCVAPHNITNLKHQRSLSTSSCIPWFAVLSMECLAIVILNITTIIVFVKQRQLQRKSTYLIIHLAIADLLVGAISGPMQVYAIMAECYGKIWDITFSRISLAIRPFFPFASLVNLAFISLERVHATYRPFKHRLIKKWVYGLVIAFIYLSTICKGTIGIVTDWPINVIWVYCSYFILLVLVCLCYISIYIKVRCSHQHQLHGAAGLRERKLTSTSFLVTSASLLTFLPLTIWESMIFLHVMSIPNWSTYLQIGSTILTLFLANSLINPILYAVRMPEFRVGISKLMYRRTPQDHRNPVEYPLRNL</sequence>
<feature type="transmembrane region" description="Helical" evidence="10">
    <location>
        <begin position="256"/>
        <end position="277"/>
    </location>
</feature>
<keyword evidence="13" id="KW-1185">Reference proteome</keyword>
<keyword evidence="7" id="KW-0675">Receptor</keyword>
<dbReference type="SUPFAM" id="SSF81321">
    <property type="entry name" value="Family A G protein-coupled receptor-like"/>
    <property type="match status" value="1"/>
</dbReference>
<dbReference type="PANTHER" id="PTHR24246">
    <property type="entry name" value="OLFACTORY RECEPTOR AND ADENOSINE RECEPTOR"/>
    <property type="match status" value="1"/>
</dbReference>
<feature type="transmembrane region" description="Helical" evidence="10">
    <location>
        <begin position="64"/>
        <end position="88"/>
    </location>
</feature>
<keyword evidence="4 10" id="KW-1133">Transmembrane helix</keyword>
<feature type="transmembrane region" description="Helical" evidence="10">
    <location>
        <begin position="215"/>
        <end position="236"/>
    </location>
</feature>
<evidence type="ECO:0000256" key="7">
    <source>
        <dbReference type="ARBA" id="ARBA00023170"/>
    </source>
</evidence>
<gene>
    <name evidence="12" type="ORF">PMEA_00007164</name>
</gene>
<dbReference type="Gene3D" id="1.20.1070.10">
    <property type="entry name" value="Rhodopsin 7-helix transmembrane proteins"/>
    <property type="match status" value="1"/>
</dbReference>
<protein>
    <recommendedName>
        <fullName evidence="11">G-protein coupled receptors family 1 profile domain-containing protein</fullName>
    </recommendedName>
</protein>
<dbReference type="InterPro" id="IPR000276">
    <property type="entry name" value="GPCR_Rhodpsn"/>
</dbReference>
<dbReference type="CDD" id="cd00637">
    <property type="entry name" value="7tm_classA_rhodopsin-like"/>
    <property type="match status" value="1"/>
</dbReference>
<evidence type="ECO:0000256" key="4">
    <source>
        <dbReference type="ARBA" id="ARBA00022989"/>
    </source>
</evidence>
<dbReference type="PROSITE" id="PS50262">
    <property type="entry name" value="G_PROTEIN_RECEP_F1_2"/>
    <property type="match status" value="1"/>
</dbReference>
<dbReference type="EMBL" id="CALNXJ010000016">
    <property type="protein sequence ID" value="CAH3118167.1"/>
    <property type="molecule type" value="Genomic_DNA"/>
</dbReference>
<evidence type="ECO:0000256" key="5">
    <source>
        <dbReference type="ARBA" id="ARBA00023040"/>
    </source>
</evidence>
<evidence type="ECO:0000256" key="6">
    <source>
        <dbReference type="ARBA" id="ARBA00023136"/>
    </source>
</evidence>
<comment type="caution">
    <text evidence="12">The sequence shown here is derived from an EMBL/GenBank/DDBJ whole genome shotgun (WGS) entry which is preliminary data.</text>
</comment>
<dbReference type="Pfam" id="PF00001">
    <property type="entry name" value="7tm_1"/>
    <property type="match status" value="1"/>
</dbReference>
<evidence type="ECO:0000313" key="13">
    <source>
        <dbReference type="Proteomes" id="UP001159428"/>
    </source>
</evidence>
<keyword evidence="8" id="KW-0325">Glycoprotein</keyword>
<dbReference type="GO" id="GO:0004930">
    <property type="term" value="F:G protein-coupled receptor activity"/>
    <property type="evidence" value="ECO:0007669"/>
    <property type="project" value="UniProtKB-KW"/>
</dbReference>
<keyword evidence="2" id="KW-1003">Cell membrane</keyword>
<comment type="subcellular location">
    <subcellularLocation>
        <location evidence="1">Cell membrane</location>
        <topology evidence="1">Multi-pass membrane protein</topology>
    </subcellularLocation>
</comment>
<dbReference type="PANTHER" id="PTHR24246:SF27">
    <property type="entry name" value="ADENOSINE RECEPTOR, ISOFORM A"/>
    <property type="match status" value="1"/>
</dbReference>
<dbReference type="InterPro" id="IPR017452">
    <property type="entry name" value="GPCR_Rhodpsn_7TM"/>
</dbReference>
<proteinExistence type="predicted"/>
<name>A0AAU9WLU0_9CNID</name>
<keyword evidence="3 10" id="KW-0812">Transmembrane</keyword>
<dbReference type="GO" id="GO:0005886">
    <property type="term" value="C:plasma membrane"/>
    <property type="evidence" value="ECO:0007669"/>
    <property type="project" value="UniProtKB-SubCell"/>
</dbReference>
<evidence type="ECO:0000256" key="10">
    <source>
        <dbReference type="SAM" id="Phobius"/>
    </source>
</evidence>
<dbReference type="Proteomes" id="UP001159428">
    <property type="component" value="Unassembled WGS sequence"/>
</dbReference>
<accession>A0AAU9WLU0</accession>
<reference evidence="12 13" key="1">
    <citation type="submission" date="2022-05" db="EMBL/GenBank/DDBJ databases">
        <authorList>
            <consortium name="Genoscope - CEA"/>
            <person name="William W."/>
        </authorList>
    </citation>
    <scope>NUCLEOTIDE SEQUENCE [LARGE SCALE GENOMIC DNA]</scope>
</reference>
<dbReference type="PRINTS" id="PR00237">
    <property type="entry name" value="GPCRRHODOPSN"/>
</dbReference>
<evidence type="ECO:0000313" key="12">
    <source>
        <dbReference type="EMBL" id="CAH3118167.1"/>
    </source>
</evidence>
<evidence type="ECO:0000256" key="2">
    <source>
        <dbReference type="ARBA" id="ARBA00022475"/>
    </source>
</evidence>